<proteinExistence type="predicted"/>
<keyword evidence="3" id="KW-1185">Reference proteome</keyword>
<dbReference type="Proteomes" id="UP001633002">
    <property type="component" value="Unassembled WGS sequence"/>
</dbReference>
<name>A0ABD3HJ75_9MARC</name>
<sequence>MEGWRSDGGGGEREQGVSSADVCVAMEVEQERCGLINRSSPIDWLAGEVDAGGGSGGGWGDDDGDAIGGTKSEQVFCRDCRQSMNGIRRCRQKLTLMTEAGPLGPLTLEGQTTSSRLLTLWGFEPGPLFRSQRGDVVLPDSFERFSALGSLPEDNDAISATGETGEDGQCTIKRGADQSEGVGR</sequence>
<accession>A0ABD3HJ75</accession>
<dbReference type="AlphaFoldDB" id="A0ABD3HJ75"/>
<protein>
    <submittedName>
        <fullName evidence="2">Uncharacterized protein</fullName>
    </submittedName>
</protein>
<comment type="caution">
    <text evidence="2">The sequence shown here is derived from an EMBL/GenBank/DDBJ whole genome shotgun (WGS) entry which is preliminary data.</text>
</comment>
<gene>
    <name evidence="2" type="ORF">R1sor_004627</name>
</gene>
<evidence type="ECO:0000313" key="2">
    <source>
        <dbReference type="EMBL" id="KAL3690976.1"/>
    </source>
</evidence>
<feature type="region of interest" description="Disordered" evidence="1">
    <location>
        <begin position="152"/>
        <end position="184"/>
    </location>
</feature>
<dbReference type="EMBL" id="JBJQOH010000003">
    <property type="protein sequence ID" value="KAL3690976.1"/>
    <property type="molecule type" value="Genomic_DNA"/>
</dbReference>
<organism evidence="2 3">
    <name type="scientific">Riccia sorocarpa</name>
    <dbReference type="NCBI Taxonomy" id="122646"/>
    <lineage>
        <taxon>Eukaryota</taxon>
        <taxon>Viridiplantae</taxon>
        <taxon>Streptophyta</taxon>
        <taxon>Embryophyta</taxon>
        <taxon>Marchantiophyta</taxon>
        <taxon>Marchantiopsida</taxon>
        <taxon>Marchantiidae</taxon>
        <taxon>Marchantiales</taxon>
        <taxon>Ricciaceae</taxon>
        <taxon>Riccia</taxon>
    </lineage>
</organism>
<evidence type="ECO:0000256" key="1">
    <source>
        <dbReference type="SAM" id="MobiDB-lite"/>
    </source>
</evidence>
<evidence type="ECO:0000313" key="3">
    <source>
        <dbReference type="Proteomes" id="UP001633002"/>
    </source>
</evidence>
<reference evidence="2 3" key="1">
    <citation type="submission" date="2024-09" db="EMBL/GenBank/DDBJ databases">
        <title>Chromosome-scale assembly of Riccia sorocarpa.</title>
        <authorList>
            <person name="Paukszto L."/>
        </authorList>
    </citation>
    <scope>NUCLEOTIDE SEQUENCE [LARGE SCALE GENOMIC DNA]</scope>
    <source>
        <strain evidence="2">LP-2024</strain>
        <tissue evidence="2">Aerial parts of the thallus</tissue>
    </source>
</reference>